<proteinExistence type="inferred from homology"/>
<dbReference type="CDD" id="cd05834">
    <property type="entry name" value="PWWP_HRP"/>
    <property type="match status" value="1"/>
</dbReference>
<dbReference type="PANTHER" id="PTHR12550">
    <property type="entry name" value="HEPATOMA-DERIVED GROWTH FACTOR-RELATED"/>
    <property type="match status" value="1"/>
</dbReference>
<feature type="compositionally biased region" description="Polar residues" evidence="5">
    <location>
        <begin position="362"/>
        <end position="374"/>
    </location>
</feature>
<evidence type="ECO:0000259" key="6">
    <source>
        <dbReference type="PROSITE" id="PS50812"/>
    </source>
</evidence>
<evidence type="ECO:0000256" key="1">
    <source>
        <dbReference type="ARBA" id="ARBA00004123"/>
    </source>
</evidence>
<evidence type="ECO:0000313" key="7">
    <source>
        <dbReference type="EMBL" id="MBY32255.1"/>
    </source>
</evidence>
<evidence type="ECO:0000256" key="5">
    <source>
        <dbReference type="SAM" id="MobiDB-lite"/>
    </source>
</evidence>
<dbReference type="InterPro" id="IPR021567">
    <property type="entry name" value="LEDGF_IBD"/>
</dbReference>
<dbReference type="PANTHER" id="PTHR12550:SF70">
    <property type="entry name" value="JIL-1 ANCHORING AND STABILIZING PROTEIN, ISOFORM A"/>
    <property type="match status" value="1"/>
</dbReference>
<feature type="compositionally biased region" description="Basic and acidic residues" evidence="5">
    <location>
        <begin position="347"/>
        <end position="358"/>
    </location>
</feature>
<feature type="compositionally biased region" description="Basic and acidic residues" evidence="5">
    <location>
        <begin position="314"/>
        <end position="333"/>
    </location>
</feature>
<dbReference type="AlphaFoldDB" id="A0A2S2PS87"/>
<dbReference type="SUPFAM" id="SSF63748">
    <property type="entry name" value="Tudor/PWWP/MBT"/>
    <property type="match status" value="1"/>
</dbReference>
<dbReference type="Gene3D" id="2.30.30.140">
    <property type="match status" value="1"/>
</dbReference>
<dbReference type="InterPro" id="IPR000313">
    <property type="entry name" value="PWWP_dom"/>
</dbReference>
<feature type="compositionally biased region" description="Polar residues" evidence="5">
    <location>
        <begin position="334"/>
        <end position="346"/>
    </location>
</feature>
<feature type="compositionally biased region" description="Low complexity" evidence="5">
    <location>
        <begin position="257"/>
        <end position="295"/>
    </location>
</feature>
<dbReference type="GO" id="GO:0005634">
    <property type="term" value="C:nucleus"/>
    <property type="evidence" value="ECO:0007669"/>
    <property type="project" value="UniProtKB-SubCell"/>
</dbReference>
<feature type="region of interest" description="Disordered" evidence="5">
    <location>
        <begin position="217"/>
        <end position="374"/>
    </location>
</feature>
<dbReference type="Pfam" id="PF00855">
    <property type="entry name" value="PWWP"/>
    <property type="match status" value="1"/>
</dbReference>
<protein>
    <submittedName>
        <fullName evidence="7">Hepatoma-derived growth factor</fullName>
    </submittedName>
</protein>
<feature type="compositionally biased region" description="Basic and acidic residues" evidence="5">
    <location>
        <begin position="220"/>
        <end position="244"/>
    </location>
</feature>
<feature type="compositionally biased region" description="Polar residues" evidence="5">
    <location>
        <begin position="245"/>
        <end position="255"/>
    </location>
</feature>
<evidence type="ECO:0000256" key="3">
    <source>
        <dbReference type="ARBA" id="ARBA00023054"/>
    </source>
</evidence>
<dbReference type="SMART" id="SM00293">
    <property type="entry name" value="PWWP"/>
    <property type="match status" value="1"/>
</dbReference>
<feature type="region of interest" description="Disordered" evidence="5">
    <location>
        <begin position="87"/>
        <end position="186"/>
    </location>
</feature>
<dbReference type="Pfam" id="PF11467">
    <property type="entry name" value="LEDGF"/>
    <property type="match status" value="1"/>
</dbReference>
<reference evidence="7" key="1">
    <citation type="submission" date="2018-04" db="EMBL/GenBank/DDBJ databases">
        <title>Transcriptome of Schizaphis graminum biotype I.</title>
        <authorList>
            <person name="Scully E.D."/>
            <person name="Geib S.M."/>
            <person name="Palmer N.A."/>
            <person name="Koch K."/>
            <person name="Bradshaw J."/>
            <person name="Heng-Moss T."/>
            <person name="Sarath G."/>
        </authorList>
    </citation>
    <scope>NUCLEOTIDE SEQUENCE</scope>
</reference>
<dbReference type="InterPro" id="IPR036218">
    <property type="entry name" value="HIVI-bd_sf"/>
</dbReference>
<evidence type="ECO:0000256" key="4">
    <source>
        <dbReference type="ARBA" id="ARBA00023242"/>
    </source>
</evidence>
<feature type="compositionally biased region" description="Basic and acidic residues" evidence="5">
    <location>
        <begin position="167"/>
        <end position="177"/>
    </location>
</feature>
<name>A0A2S2PS87_SCHGA</name>
<accession>A0A2S2PS87</accession>
<dbReference type="Gene3D" id="1.20.930.10">
    <property type="entry name" value="Conserved domain common to transcription factors TFIIS, elongin A, CRSP70"/>
    <property type="match status" value="1"/>
</dbReference>
<gene>
    <name evidence="7" type="primary">Hdgf_1</name>
    <name evidence="7" type="ORF">g.12677</name>
</gene>
<feature type="compositionally biased region" description="Basic and acidic residues" evidence="5">
    <location>
        <begin position="110"/>
        <end position="138"/>
    </location>
</feature>
<feature type="compositionally biased region" description="Polar residues" evidence="5">
    <location>
        <begin position="100"/>
        <end position="109"/>
    </location>
</feature>
<keyword evidence="4" id="KW-0539">Nucleus</keyword>
<organism evidence="7">
    <name type="scientific">Schizaphis graminum</name>
    <name type="common">Green bug aphid</name>
    <dbReference type="NCBI Taxonomy" id="13262"/>
    <lineage>
        <taxon>Eukaryota</taxon>
        <taxon>Metazoa</taxon>
        <taxon>Ecdysozoa</taxon>
        <taxon>Arthropoda</taxon>
        <taxon>Hexapoda</taxon>
        <taxon>Insecta</taxon>
        <taxon>Pterygota</taxon>
        <taxon>Neoptera</taxon>
        <taxon>Paraneoptera</taxon>
        <taxon>Hemiptera</taxon>
        <taxon>Sternorrhyncha</taxon>
        <taxon>Aphidomorpha</taxon>
        <taxon>Aphidoidea</taxon>
        <taxon>Aphididae</taxon>
        <taxon>Aphidini</taxon>
        <taxon>Schizaphis</taxon>
    </lineage>
</organism>
<comment type="similarity">
    <text evidence="2">Belongs to the HDGF family.</text>
</comment>
<evidence type="ECO:0000256" key="2">
    <source>
        <dbReference type="ARBA" id="ARBA00005309"/>
    </source>
</evidence>
<dbReference type="SUPFAM" id="SSF140576">
    <property type="entry name" value="HIV integrase-binding domain"/>
    <property type="match status" value="1"/>
</dbReference>
<comment type="subcellular location">
    <subcellularLocation>
        <location evidence="1">Nucleus</location>
    </subcellularLocation>
</comment>
<dbReference type="PROSITE" id="PS50812">
    <property type="entry name" value="PWWP"/>
    <property type="match status" value="1"/>
</dbReference>
<feature type="compositionally biased region" description="Acidic residues" evidence="5">
    <location>
        <begin position="87"/>
        <end position="98"/>
    </location>
</feature>
<sequence length="566" mass="63639">MSSKKVFNVKDKVFAKIRGYPAWPAIISGVKVDTPSRQRYNVYFYGTGERAECKSEELFPYEENKLKLGKPNKRKYFAEALLQIEDDEENPVFPDDDSQAIATSSNTSHIEQESPKDESDEVEKSNESNIESEGKLSTDESTLSKGKKVVSSRKSLGLSISKGTKRKISDVKSEAPSKKSLSNKPKMLETLKLKERPQVAIVLVEPLEDCVVERAISGHQKIEQTGDKNVSADEKVTETPDKQSETLNTTESVLETSDVLSDSSKAVKSSSKIKNSPTSSSEISSTNSVSVGHVSRSGRKIKPKKYSDYENESEVPKRSRLSKENSKSLEKHNTSNNETDTSSEQNYKTKDTNADTRKISKSHSTASIPHINNSATKTLEQVSNEISQDSELPVAIKDLMVGALSNIETSWKKTGPKKITKIDLLHTEVDLLDYIHKLRIALRTDHADYEGALDILEHILELQINALMLKKHQEIVETIKQVTRYTGNAKEWNLNEEETVLHDEKSTQIRRKAEIVFNKFISLFTVSDGQSFDKIFNKEVEDFFTKTKHLACDQIYGLTSDKDYEL</sequence>
<keyword evidence="3" id="KW-0175">Coiled coil</keyword>
<dbReference type="InterPro" id="IPR035441">
    <property type="entry name" value="TFIIS/LEDGF_dom_sf"/>
</dbReference>
<dbReference type="EMBL" id="GGMR01019636">
    <property type="protein sequence ID" value="MBY32255.1"/>
    <property type="molecule type" value="Transcribed_RNA"/>
</dbReference>
<feature type="domain" description="PWWP" evidence="6">
    <location>
        <begin position="9"/>
        <end position="64"/>
    </location>
</feature>